<keyword evidence="3" id="KW-1185">Reference proteome</keyword>
<sequence length="243" mass="27299">MQSNAKKTYAEVKKHARQTGGGPPATPADQESQHIIKVMKDTASFVGLTGEESPVEEVDLTKKAKYMHKEIKNFLANYNSSCSKQLPRANDVHLIPFLETSTDADPSSEYQIDEIANFLCANYPRLQDISSQDVSSLLHNTVQFIINYRQEVVCDTAEKLPINTDGEEIDEAEASLLNSPVQPTFSISMLDKEKDPLLPVIPQKRLLKTFSCPIKETKIKQEDLVAKQHEVLCKQTECYDLKN</sequence>
<organism evidence="2 3">
    <name type="scientific">Mytilus coruscus</name>
    <name type="common">Sea mussel</name>
    <dbReference type="NCBI Taxonomy" id="42192"/>
    <lineage>
        <taxon>Eukaryota</taxon>
        <taxon>Metazoa</taxon>
        <taxon>Spiralia</taxon>
        <taxon>Lophotrochozoa</taxon>
        <taxon>Mollusca</taxon>
        <taxon>Bivalvia</taxon>
        <taxon>Autobranchia</taxon>
        <taxon>Pteriomorphia</taxon>
        <taxon>Mytilida</taxon>
        <taxon>Mytiloidea</taxon>
        <taxon>Mytilidae</taxon>
        <taxon>Mytilinae</taxon>
        <taxon>Mytilus</taxon>
    </lineage>
</organism>
<proteinExistence type="predicted"/>
<evidence type="ECO:0000256" key="1">
    <source>
        <dbReference type="SAM" id="MobiDB-lite"/>
    </source>
</evidence>
<evidence type="ECO:0000313" key="3">
    <source>
        <dbReference type="Proteomes" id="UP000507470"/>
    </source>
</evidence>
<dbReference type="EMBL" id="CACVKT020008356">
    <property type="protein sequence ID" value="CAC5414941.1"/>
    <property type="molecule type" value="Genomic_DNA"/>
</dbReference>
<evidence type="ECO:0000313" key="2">
    <source>
        <dbReference type="EMBL" id="CAC5414941.1"/>
    </source>
</evidence>
<dbReference type="Proteomes" id="UP000507470">
    <property type="component" value="Unassembled WGS sequence"/>
</dbReference>
<gene>
    <name evidence="2" type="ORF">MCOR_47673</name>
</gene>
<name>A0A6J8E7C0_MYTCO</name>
<dbReference type="AlphaFoldDB" id="A0A6J8E7C0"/>
<feature type="region of interest" description="Disordered" evidence="1">
    <location>
        <begin position="1"/>
        <end position="31"/>
    </location>
</feature>
<protein>
    <submittedName>
        <fullName evidence="2">Uncharacterized protein</fullName>
    </submittedName>
</protein>
<reference evidence="2 3" key="1">
    <citation type="submission" date="2020-06" db="EMBL/GenBank/DDBJ databases">
        <authorList>
            <person name="Li R."/>
            <person name="Bekaert M."/>
        </authorList>
    </citation>
    <scope>NUCLEOTIDE SEQUENCE [LARGE SCALE GENOMIC DNA]</scope>
    <source>
        <strain evidence="3">wild</strain>
    </source>
</reference>
<accession>A0A6J8E7C0</accession>